<feature type="compositionally biased region" description="Polar residues" evidence="6">
    <location>
        <begin position="303"/>
        <end position="323"/>
    </location>
</feature>
<keyword evidence="2" id="KW-0805">Transcription regulation</keyword>
<feature type="compositionally biased region" description="Polar residues" evidence="6">
    <location>
        <begin position="364"/>
        <end position="373"/>
    </location>
</feature>
<evidence type="ECO:0000256" key="3">
    <source>
        <dbReference type="ARBA" id="ARBA00023125"/>
    </source>
</evidence>
<dbReference type="PROSITE" id="PS50888">
    <property type="entry name" value="BHLH"/>
    <property type="match status" value="1"/>
</dbReference>
<keyword evidence="9" id="KW-1185">Reference proteome</keyword>
<gene>
    <name evidence="8" type="ORF">N657DRAFT_469576</name>
</gene>
<comment type="caution">
    <text evidence="8">The sequence shown here is derived from an EMBL/GenBank/DDBJ whole genome shotgun (WGS) entry which is preliminary data.</text>
</comment>
<name>A0AAN6TXI7_9PEZI</name>
<evidence type="ECO:0000256" key="1">
    <source>
        <dbReference type="ARBA" id="ARBA00004123"/>
    </source>
</evidence>
<feature type="region of interest" description="Disordered" evidence="6">
    <location>
        <begin position="238"/>
        <end position="266"/>
    </location>
</feature>
<dbReference type="GO" id="GO:0046983">
    <property type="term" value="F:protein dimerization activity"/>
    <property type="evidence" value="ECO:0007669"/>
    <property type="project" value="InterPro"/>
</dbReference>
<dbReference type="PANTHER" id="PTHR15741">
    <property type="entry name" value="BASIC HELIX-LOOP-HELIX ZIP TRANSCRIPTION FACTOR"/>
    <property type="match status" value="1"/>
</dbReference>
<protein>
    <recommendedName>
        <fullName evidence="7">BHLH domain-containing protein</fullName>
    </recommendedName>
</protein>
<dbReference type="InterPro" id="IPR052207">
    <property type="entry name" value="Max-like/E-box_TFs"/>
</dbReference>
<dbReference type="AlphaFoldDB" id="A0AAN6TXI7"/>
<sequence length="543" mass="59133">MDRRGSTMHDASSIVPGDFNLLDDELPVPGGIEILGAQESRYLDDFFAHRGVNGHGILQPEEGLGGVYTPNWLLPPSVVGHNVSYGYWDEGMVANMFPQILGNEVQKQSPAAAPLVFGYPAQPSTTTASPIPPRQPPTATPSNLMMPDLMTPQSPRPLHTQHGYLDHQATDDVIAAASVLSHGNGAHFDMFYSQKQQNQALVPQAPSSVQFQAPPPSANNGIQSRPGVFDGMAFHGTAAGDQSYSRRPPRRPTEIRFGSDPNFNNEKFVSQSARDTTAAMVEEQLAALQCLERNDSAAPTRAASPNTWAPMSPNTARRSSMVSPVQLKAESYSLPTPNELTNGEAGPPTKRRRSSKPVEETRQVGPNQLTARLSATADELQPQPQPPPPLQSRRISEHKRRKLPEPLTPEAETITTAAATKKRRKSPQSTTNNDNRTTGPGNASGRRKSSQAKPPREPLNEDQKRENHIRSEQKRRGIISRGYDMLYELVPVLREGRTHKAHALQCAADFIESLAAGNQRLRELLAEAGLEEDGSGSGGRGLR</sequence>
<keyword evidence="3" id="KW-0238">DNA-binding</keyword>
<evidence type="ECO:0000256" key="4">
    <source>
        <dbReference type="ARBA" id="ARBA00023163"/>
    </source>
</evidence>
<evidence type="ECO:0000259" key="7">
    <source>
        <dbReference type="PROSITE" id="PS50888"/>
    </source>
</evidence>
<dbReference type="InterPro" id="IPR011598">
    <property type="entry name" value="bHLH_dom"/>
</dbReference>
<dbReference type="GeneID" id="87824295"/>
<keyword evidence="5" id="KW-0539">Nucleus</keyword>
<comment type="subcellular location">
    <subcellularLocation>
        <location evidence="1">Nucleus</location>
    </subcellularLocation>
</comment>
<dbReference type="RefSeq" id="XP_062646381.1">
    <property type="nucleotide sequence ID" value="XM_062787525.1"/>
</dbReference>
<dbReference type="SUPFAM" id="SSF47459">
    <property type="entry name" value="HLH, helix-loop-helix DNA-binding domain"/>
    <property type="match status" value="1"/>
</dbReference>
<dbReference type="PANTHER" id="PTHR15741:SF27">
    <property type="entry name" value="TRANSCRIPTION FACTOR AP-4"/>
    <property type="match status" value="1"/>
</dbReference>
<dbReference type="GO" id="GO:0000978">
    <property type="term" value="F:RNA polymerase II cis-regulatory region sequence-specific DNA binding"/>
    <property type="evidence" value="ECO:0007669"/>
    <property type="project" value="TreeGrafter"/>
</dbReference>
<evidence type="ECO:0000313" key="9">
    <source>
        <dbReference type="Proteomes" id="UP001302602"/>
    </source>
</evidence>
<feature type="compositionally biased region" description="Low complexity" evidence="6">
    <location>
        <begin position="408"/>
        <end position="419"/>
    </location>
</feature>
<evidence type="ECO:0000313" key="8">
    <source>
        <dbReference type="EMBL" id="KAK4122610.1"/>
    </source>
</evidence>
<accession>A0AAN6TXI7</accession>
<evidence type="ECO:0000256" key="6">
    <source>
        <dbReference type="SAM" id="MobiDB-lite"/>
    </source>
</evidence>
<dbReference type="CDD" id="cd11404">
    <property type="entry name" value="bHLHzip_Mlx_like"/>
    <property type="match status" value="1"/>
</dbReference>
<feature type="region of interest" description="Disordered" evidence="6">
    <location>
        <begin position="123"/>
        <end position="161"/>
    </location>
</feature>
<proteinExistence type="predicted"/>
<feature type="region of interest" description="Disordered" evidence="6">
    <location>
        <begin position="296"/>
        <end position="475"/>
    </location>
</feature>
<evidence type="ECO:0000256" key="2">
    <source>
        <dbReference type="ARBA" id="ARBA00023015"/>
    </source>
</evidence>
<dbReference type="InterPro" id="IPR036638">
    <property type="entry name" value="HLH_DNA-bd_sf"/>
</dbReference>
<feature type="compositionally biased region" description="Pro residues" evidence="6">
    <location>
        <begin position="130"/>
        <end position="139"/>
    </location>
</feature>
<keyword evidence="4" id="KW-0804">Transcription</keyword>
<reference evidence="8" key="1">
    <citation type="journal article" date="2023" name="Mol. Phylogenet. Evol.">
        <title>Genome-scale phylogeny and comparative genomics of the fungal order Sordariales.</title>
        <authorList>
            <person name="Hensen N."/>
            <person name="Bonometti L."/>
            <person name="Westerberg I."/>
            <person name="Brannstrom I.O."/>
            <person name="Guillou S."/>
            <person name="Cros-Aarteil S."/>
            <person name="Calhoun S."/>
            <person name="Haridas S."/>
            <person name="Kuo A."/>
            <person name="Mondo S."/>
            <person name="Pangilinan J."/>
            <person name="Riley R."/>
            <person name="LaButti K."/>
            <person name="Andreopoulos B."/>
            <person name="Lipzen A."/>
            <person name="Chen C."/>
            <person name="Yan M."/>
            <person name="Daum C."/>
            <person name="Ng V."/>
            <person name="Clum A."/>
            <person name="Steindorff A."/>
            <person name="Ohm R.A."/>
            <person name="Martin F."/>
            <person name="Silar P."/>
            <person name="Natvig D.O."/>
            <person name="Lalanne C."/>
            <person name="Gautier V."/>
            <person name="Ament-Velasquez S.L."/>
            <person name="Kruys A."/>
            <person name="Hutchinson M.I."/>
            <person name="Powell A.J."/>
            <person name="Barry K."/>
            <person name="Miller A.N."/>
            <person name="Grigoriev I.V."/>
            <person name="Debuchy R."/>
            <person name="Gladieux P."/>
            <person name="Hiltunen Thoren M."/>
            <person name="Johannesson H."/>
        </authorList>
    </citation>
    <scope>NUCLEOTIDE SEQUENCE</scope>
    <source>
        <strain evidence="8">CBS 731.68</strain>
    </source>
</reference>
<feature type="domain" description="BHLH" evidence="7">
    <location>
        <begin position="463"/>
        <end position="514"/>
    </location>
</feature>
<dbReference type="Gene3D" id="4.10.280.10">
    <property type="entry name" value="Helix-loop-helix DNA-binding domain"/>
    <property type="match status" value="1"/>
</dbReference>
<organism evidence="8 9">
    <name type="scientific">Parathielavia appendiculata</name>
    <dbReference type="NCBI Taxonomy" id="2587402"/>
    <lineage>
        <taxon>Eukaryota</taxon>
        <taxon>Fungi</taxon>
        <taxon>Dikarya</taxon>
        <taxon>Ascomycota</taxon>
        <taxon>Pezizomycotina</taxon>
        <taxon>Sordariomycetes</taxon>
        <taxon>Sordariomycetidae</taxon>
        <taxon>Sordariales</taxon>
        <taxon>Chaetomiaceae</taxon>
        <taxon>Parathielavia</taxon>
    </lineage>
</organism>
<dbReference type="Proteomes" id="UP001302602">
    <property type="component" value="Unassembled WGS sequence"/>
</dbReference>
<dbReference type="EMBL" id="MU853230">
    <property type="protein sequence ID" value="KAK4122610.1"/>
    <property type="molecule type" value="Genomic_DNA"/>
</dbReference>
<dbReference type="Pfam" id="PF00010">
    <property type="entry name" value="HLH"/>
    <property type="match status" value="1"/>
</dbReference>
<evidence type="ECO:0000256" key="5">
    <source>
        <dbReference type="ARBA" id="ARBA00023242"/>
    </source>
</evidence>
<dbReference type="GO" id="GO:0005634">
    <property type="term" value="C:nucleus"/>
    <property type="evidence" value="ECO:0007669"/>
    <property type="project" value="UniProtKB-SubCell"/>
</dbReference>
<feature type="compositionally biased region" description="Polar residues" evidence="6">
    <location>
        <begin position="427"/>
        <end position="441"/>
    </location>
</feature>
<feature type="compositionally biased region" description="Basic and acidic residues" evidence="6">
    <location>
        <begin position="454"/>
        <end position="475"/>
    </location>
</feature>
<dbReference type="GO" id="GO:0000981">
    <property type="term" value="F:DNA-binding transcription factor activity, RNA polymerase II-specific"/>
    <property type="evidence" value="ECO:0007669"/>
    <property type="project" value="TreeGrafter"/>
</dbReference>
<reference evidence="8" key="2">
    <citation type="submission" date="2023-05" db="EMBL/GenBank/DDBJ databases">
        <authorList>
            <consortium name="Lawrence Berkeley National Laboratory"/>
            <person name="Steindorff A."/>
            <person name="Hensen N."/>
            <person name="Bonometti L."/>
            <person name="Westerberg I."/>
            <person name="Brannstrom I.O."/>
            <person name="Guillou S."/>
            <person name="Cros-Aarteil S."/>
            <person name="Calhoun S."/>
            <person name="Haridas S."/>
            <person name="Kuo A."/>
            <person name="Mondo S."/>
            <person name="Pangilinan J."/>
            <person name="Riley R."/>
            <person name="Labutti K."/>
            <person name="Andreopoulos B."/>
            <person name="Lipzen A."/>
            <person name="Chen C."/>
            <person name="Yanf M."/>
            <person name="Daum C."/>
            <person name="Ng V."/>
            <person name="Clum A."/>
            <person name="Ohm R."/>
            <person name="Martin F."/>
            <person name="Silar P."/>
            <person name="Natvig D."/>
            <person name="Lalanne C."/>
            <person name="Gautier V."/>
            <person name="Ament-Velasquez S.L."/>
            <person name="Kruys A."/>
            <person name="Hutchinson M.I."/>
            <person name="Powell A.J."/>
            <person name="Barry K."/>
            <person name="Miller A.N."/>
            <person name="Grigoriev I.V."/>
            <person name="Debuchy R."/>
            <person name="Gladieux P."/>
            <person name="Thoren M.H."/>
            <person name="Johannesson H."/>
        </authorList>
    </citation>
    <scope>NUCLEOTIDE SEQUENCE</scope>
    <source>
        <strain evidence="8">CBS 731.68</strain>
    </source>
</reference>